<feature type="transmembrane region" description="Helical" evidence="12">
    <location>
        <begin position="1323"/>
        <end position="1346"/>
    </location>
</feature>
<keyword evidence="12" id="KW-0812">Transmembrane</keyword>
<dbReference type="Proteomes" id="UP000075881">
    <property type="component" value="Unassembled WGS sequence"/>
</dbReference>
<evidence type="ECO:0000256" key="10">
    <source>
        <dbReference type="ARBA" id="ARBA00049543"/>
    </source>
</evidence>
<comment type="similarity">
    <text evidence="3">Belongs to the taffazin family.</text>
</comment>
<feature type="compositionally biased region" description="Polar residues" evidence="11">
    <location>
        <begin position="705"/>
        <end position="717"/>
    </location>
</feature>
<dbReference type="InterPro" id="IPR028889">
    <property type="entry name" value="USP"/>
</dbReference>
<comment type="subcellular location">
    <subcellularLocation>
        <location evidence="2">Membrane</location>
    </subcellularLocation>
</comment>
<keyword evidence="7" id="KW-0443">Lipid metabolism</keyword>
<keyword evidence="8 12" id="KW-0472">Membrane</keyword>
<dbReference type="CDD" id="cd07989">
    <property type="entry name" value="LPLAT_AGPAT-like"/>
    <property type="match status" value="1"/>
</dbReference>
<dbReference type="VEuPathDB" id="VectorBase:ACHR002734"/>
<evidence type="ECO:0000256" key="11">
    <source>
        <dbReference type="SAM" id="MobiDB-lite"/>
    </source>
</evidence>
<dbReference type="SUPFAM" id="SSF69593">
    <property type="entry name" value="Glycerol-3-phosphate (1)-acyltransferase"/>
    <property type="match status" value="1"/>
</dbReference>
<dbReference type="EnsemblMetazoa" id="ACHR002734-RA">
    <property type="protein sequence ID" value="ACHR002734-PA"/>
    <property type="gene ID" value="ACHR002734"/>
</dbReference>
<dbReference type="InterPro" id="IPR038765">
    <property type="entry name" value="Papain-like_cys_pep_sf"/>
</dbReference>
<evidence type="ECO:0000256" key="1">
    <source>
        <dbReference type="ARBA" id="ARBA00000707"/>
    </source>
</evidence>
<dbReference type="InterPro" id="IPR018200">
    <property type="entry name" value="USP_CS"/>
</dbReference>
<dbReference type="PROSITE" id="PS00972">
    <property type="entry name" value="USP_1"/>
    <property type="match status" value="1"/>
</dbReference>
<sequence>MEKHNTLDDVATSARVTTGGAASSKLKRAFSMPRNPFQGSRGSNQPAKAVGNGNGTAATTAAGAKDDESRCDSRLTNSNQKKSTTTTVSNGVGADGAGGNGNGSEKKIFRRLSVKKFINRIAQQMTYVNRTVGNHKFDKVQSSQPSSLNGTARSGVAGGGGASGNFVWPPDTVPGVIGLRNHGNTCFMNAVLQCLSHTDILAQYFVLDLYKADLKRRNKINAKKFGTKGELTEQLALVLKSLWTCKDAPDYSSNFKAVVDRYGSQFRSSTQHDAQEFLFWLLDKVHEDLNTATKRKYKAIKNNGRSDEVIAAETLANYVRCNNSFVQAVFQAQFRSSLSCPTCGKQSNTFDPFYCLSVPLPQLSQQPVLVKVIYSSQQPKQVKLGLGIPHGSPVLALREQLHADTGIALDRMILTEICESGFSRVFCDSHLMSSVRENDPLYCIECPPAGSGQEAASGTKIVLCLCNGKRDFAGHVKRFGTPFCLVVNRDVSYSELQKLLLKEMSNILRSEVFTFATPAQNLFRMRLQDPSCDADTYLETTVEHPLFTEMIDLALSVLPTDAGPAHVKLLLEWTEPERFFNDMGDPFVEHESVSQMREKIPASSALTLEQCFEHYTKAETLGQDNAWKCPHCQEYLPVVKTLGLWSLPDIMVIHLKRFRQQQLRASTQAAKLTNLVKFPLHSFDMTPHLARDPSAHQQPSQPSQILNNNSSAQSQQHHTLDRSHGTGYTDTDNWSPWRKIMRSAHSTQTHSMLAGVGGGGGTGRRQLAMDNRYDLYAVCYHQGDTLETGHYTAACKNPYDGQWYRFDDQRVSHVPNDRIDEEIINNEAYLLFYQRRKLPTDGSGDCSGSSSSSSGDHWVSKIIVPPAPTSAASSSTLERNKVQPVTTATKSLTATVPTTETATTTPTTSSAASEIATETMASNSLDSATAKSSDTLIKANNKVEVMSVSSTNEKCGVEKVGTEEEHVCVSEVTDVAEIPKGDAVGDVTAIKSDQQSSLPSLSSSAVVPTEKQEIIIATPDAKESKNGIDEATNQSSETPNVNKSECSQAASTVSKVATDQTPPKETLNRRFNQTSKSVENGTQESTKQQPPLRTNKHDRLEQKLGLATASSATNGGGRFSLPSSQQFQDILWRENMSELMHHRPSSFTTYKSVMDAGDAVSLIRGANTCSKDTLLFIDQQNHGLVDRVVLDDDDDPDDLLPPGSGSRALWVCIRPKIGTRFRMNPIQKHLEGAICKSIGTKKVTKVCMEKHEETKQLKRWKIVSSPYHWKETNSTATSLQDHVCSKQQSAPAAPPPNGAAVQQPHIPYNIDWIFPRLRRPNRLWHIASTGVIGLVGFFSKIIIVWLNKARVHNIDVLENALEHRPKGKSLLTVSNHHSCFDDPGIWGLLKLRNVCNKNVIRWSMAAHDICFTCKAHSLFFMYGKCIPVVRGGGVYQPAVDLCIEKLKLGDWVHVFPEGKVNMTKEDLRFKWGVGRIIYETPDPPIIIPIWHIGMDDVLPNEPPYYIRMGKKLTYNFGNPIDLSALMERLRSSPVSEEEARKQITDRIQEEMMLLKQQTERLHSDYVKS</sequence>
<keyword evidence="12" id="KW-1133">Transmembrane helix</keyword>
<evidence type="ECO:0000256" key="4">
    <source>
        <dbReference type="ARBA" id="ARBA00012759"/>
    </source>
</evidence>
<dbReference type="InterPro" id="IPR002123">
    <property type="entry name" value="Plipid/glycerol_acylTrfase"/>
</dbReference>
<dbReference type="InterPro" id="IPR001394">
    <property type="entry name" value="Peptidase_C19_UCH"/>
</dbReference>
<evidence type="ECO:0000256" key="2">
    <source>
        <dbReference type="ARBA" id="ARBA00004370"/>
    </source>
</evidence>
<dbReference type="GO" id="GO:0016579">
    <property type="term" value="P:protein deubiquitination"/>
    <property type="evidence" value="ECO:0007669"/>
    <property type="project" value="InterPro"/>
</dbReference>
<feature type="compositionally biased region" description="Low complexity" evidence="11">
    <location>
        <begin position="47"/>
        <end position="63"/>
    </location>
</feature>
<reference evidence="14" key="2">
    <citation type="submission" date="2020-05" db="UniProtKB">
        <authorList>
            <consortium name="EnsemblMetazoa"/>
        </authorList>
    </citation>
    <scope>IDENTIFICATION</scope>
    <source>
        <strain evidence="14">ACHKN1017</strain>
    </source>
</reference>
<dbReference type="PRINTS" id="PR00979">
    <property type="entry name" value="TAFAZZIN"/>
</dbReference>
<dbReference type="InterPro" id="IPR000872">
    <property type="entry name" value="Tafazzin"/>
</dbReference>
<feature type="region of interest" description="Disordered" evidence="11">
    <location>
        <begin position="1016"/>
        <end position="1096"/>
    </location>
</feature>
<protein>
    <recommendedName>
        <fullName evidence="5">Tafazzin</fullName>
        <ecNumber evidence="4">3.4.19.12</ecNumber>
    </recommendedName>
</protein>
<dbReference type="Pfam" id="PF00443">
    <property type="entry name" value="UCH"/>
    <property type="match status" value="1"/>
</dbReference>
<accession>A0A182JW52</accession>
<name>A0A182JW52_9DIPT</name>
<feature type="compositionally biased region" description="Low complexity" evidence="11">
    <location>
        <begin position="893"/>
        <end position="913"/>
    </location>
</feature>
<feature type="region of interest" description="Disordered" evidence="11">
    <location>
        <begin position="1"/>
        <end position="105"/>
    </location>
</feature>
<evidence type="ECO:0000256" key="3">
    <source>
        <dbReference type="ARBA" id="ARBA00010524"/>
    </source>
</evidence>
<feature type="domain" description="USP" evidence="13">
    <location>
        <begin position="177"/>
        <end position="836"/>
    </location>
</feature>
<feature type="compositionally biased region" description="Polar residues" evidence="11">
    <location>
        <begin position="37"/>
        <end position="46"/>
    </location>
</feature>
<keyword evidence="15" id="KW-1185">Reference proteome</keyword>
<dbReference type="GO" id="GO:0004843">
    <property type="term" value="F:cysteine-type deubiquitinase activity"/>
    <property type="evidence" value="ECO:0007669"/>
    <property type="project" value="UniProtKB-EC"/>
</dbReference>
<keyword evidence="6" id="KW-0808">Transferase</keyword>
<dbReference type="GO" id="GO:0006644">
    <property type="term" value="P:phospholipid metabolic process"/>
    <property type="evidence" value="ECO:0007669"/>
    <property type="project" value="InterPro"/>
</dbReference>
<evidence type="ECO:0000256" key="8">
    <source>
        <dbReference type="ARBA" id="ARBA00023136"/>
    </source>
</evidence>
<evidence type="ECO:0000256" key="9">
    <source>
        <dbReference type="ARBA" id="ARBA00023315"/>
    </source>
</evidence>
<feature type="region of interest" description="Disordered" evidence="11">
    <location>
        <begin position="868"/>
        <end position="913"/>
    </location>
</feature>
<dbReference type="GO" id="GO:0016746">
    <property type="term" value="F:acyltransferase activity"/>
    <property type="evidence" value="ECO:0007669"/>
    <property type="project" value="UniProtKB-KW"/>
</dbReference>
<feature type="compositionally biased region" description="Basic and acidic residues" evidence="11">
    <location>
        <begin position="64"/>
        <end position="73"/>
    </location>
</feature>
<evidence type="ECO:0000256" key="7">
    <source>
        <dbReference type="ARBA" id="ARBA00023098"/>
    </source>
</evidence>
<dbReference type="InterPro" id="IPR050185">
    <property type="entry name" value="Ub_carboxyl-term_hydrolase"/>
</dbReference>
<proteinExistence type="inferred from homology"/>
<evidence type="ECO:0000259" key="13">
    <source>
        <dbReference type="PROSITE" id="PS50235"/>
    </source>
</evidence>
<dbReference type="PROSITE" id="PS50235">
    <property type="entry name" value="USP_3"/>
    <property type="match status" value="1"/>
</dbReference>
<dbReference type="PROSITE" id="PS00973">
    <property type="entry name" value="USP_2"/>
    <property type="match status" value="1"/>
</dbReference>
<dbReference type="EC" id="3.4.19.12" evidence="4"/>
<feature type="region of interest" description="Disordered" evidence="11">
    <location>
        <begin position="687"/>
        <end position="734"/>
    </location>
</feature>
<keyword evidence="9" id="KW-0012">Acyltransferase</keyword>
<evidence type="ECO:0000256" key="6">
    <source>
        <dbReference type="ARBA" id="ARBA00022679"/>
    </source>
</evidence>
<dbReference type="PANTHER" id="PTHR21646:SF14">
    <property type="entry name" value="FI05488P"/>
    <property type="match status" value="1"/>
</dbReference>
<dbReference type="GO" id="GO:0016020">
    <property type="term" value="C:membrane"/>
    <property type="evidence" value="ECO:0007669"/>
    <property type="project" value="UniProtKB-SubCell"/>
</dbReference>
<feature type="compositionally biased region" description="Polar residues" evidence="11">
    <location>
        <begin position="1031"/>
        <end position="1092"/>
    </location>
</feature>
<feature type="compositionally biased region" description="Gly residues" evidence="11">
    <location>
        <begin position="93"/>
        <end position="102"/>
    </location>
</feature>
<dbReference type="FunFam" id="3.90.70.10:FF:000046">
    <property type="entry name" value="ubiquitin carboxyl-terminal hydrolase 31"/>
    <property type="match status" value="1"/>
</dbReference>
<dbReference type="Pfam" id="PF01553">
    <property type="entry name" value="Acyltransferase"/>
    <property type="match status" value="1"/>
</dbReference>
<comment type="catalytic activity">
    <reaction evidence="1">
        <text>Thiol-dependent hydrolysis of ester, thioester, amide, peptide and isopeptide bonds formed by the C-terminal Gly of ubiquitin (a 76-residue protein attached to proteins as an intracellular targeting signal).</text>
        <dbReference type="EC" id="3.4.19.12"/>
    </reaction>
</comment>
<reference evidence="15" key="1">
    <citation type="submission" date="2013-03" db="EMBL/GenBank/DDBJ databases">
        <title>The Genome Sequence of Anopheles christyi ACHKN1017.</title>
        <authorList>
            <consortium name="The Broad Institute Genomics Platform"/>
            <person name="Neafsey D.E."/>
            <person name="Besansky N."/>
            <person name="Walker B."/>
            <person name="Young S.K."/>
            <person name="Zeng Q."/>
            <person name="Gargeya S."/>
            <person name="Fitzgerald M."/>
            <person name="Haas B."/>
            <person name="Abouelleil A."/>
            <person name="Allen A.W."/>
            <person name="Alvarado L."/>
            <person name="Arachchi H.M."/>
            <person name="Berlin A.M."/>
            <person name="Chapman S.B."/>
            <person name="Gainer-Dewar J."/>
            <person name="Goldberg J."/>
            <person name="Griggs A."/>
            <person name="Gujja S."/>
            <person name="Hansen M."/>
            <person name="Howarth C."/>
            <person name="Imamovic A."/>
            <person name="Ireland A."/>
            <person name="Larimer J."/>
            <person name="McCowan C."/>
            <person name="Murphy C."/>
            <person name="Pearson M."/>
            <person name="Poon T.W."/>
            <person name="Priest M."/>
            <person name="Roberts A."/>
            <person name="Saif S."/>
            <person name="Shea T."/>
            <person name="Sisk P."/>
            <person name="Sykes S."/>
            <person name="Wortman J."/>
            <person name="Nusbaum C."/>
            <person name="Birren B."/>
        </authorList>
    </citation>
    <scope>NUCLEOTIDE SEQUENCE [LARGE SCALE GENOMIC DNA]</scope>
    <source>
        <strain evidence="15">ACHKN1017</strain>
    </source>
</reference>
<comment type="catalytic activity">
    <reaction evidence="10">
        <text>1,2-di-(9Z-octadecenoyl)-sn-glycero-3-phosphocholine + 1-hexadecanoyl-sn-glycero-3-phosphocholine = 1-hexadecanoyl-2-(9Z-octadecenoyl)-sn-glycero-3-phosphocholine + 1-(9Z-octadecenoyl)-sn-glycero-3-phosphocholine</text>
        <dbReference type="Rhea" id="RHEA:43816"/>
        <dbReference type="ChEBI" id="CHEBI:28610"/>
        <dbReference type="ChEBI" id="CHEBI:72998"/>
        <dbReference type="ChEBI" id="CHEBI:73001"/>
        <dbReference type="ChEBI" id="CHEBI:74669"/>
    </reaction>
    <physiologicalReaction direction="left-to-right" evidence="10">
        <dbReference type="Rhea" id="RHEA:43817"/>
    </physiologicalReaction>
    <physiologicalReaction direction="right-to-left" evidence="10">
        <dbReference type="Rhea" id="RHEA:43818"/>
    </physiologicalReaction>
</comment>
<dbReference type="Gene3D" id="3.90.70.10">
    <property type="entry name" value="Cysteine proteinases"/>
    <property type="match status" value="2"/>
</dbReference>
<dbReference type="SUPFAM" id="SSF54001">
    <property type="entry name" value="Cysteine proteinases"/>
    <property type="match status" value="1"/>
</dbReference>
<evidence type="ECO:0000256" key="12">
    <source>
        <dbReference type="SAM" id="Phobius"/>
    </source>
</evidence>
<evidence type="ECO:0000313" key="14">
    <source>
        <dbReference type="EnsemblMetazoa" id="ACHR002734-PA"/>
    </source>
</evidence>
<evidence type="ECO:0000256" key="5">
    <source>
        <dbReference type="ARBA" id="ARBA00020499"/>
    </source>
</evidence>
<feature type="compositionally biased region" description="Polar residues" evidence="11">
    <location>
        <begin position="883"/>
        <end position="892"/>
    </location>
</feature>
<organism evidence="14 15">
    <name type="scientific">Anopheles christyi</name>
    <dbReference type="NCBI Taxonomy" id="43041"/>
    <lineage>
        <taxon>Eukaryota</taxon>
        <taxon>Metazoa</taxon>
        <taxon>Ecdysozoa</taxon>
        <taxon>Arthropoda</taxon>
        <taxon>Hexapoda</taxon>
        <taxon>Insecta</taxon>
        <taxon>Pterygota</taxon>
        <taxon>Neoptera</taxon>
        <taxon>Endopterygota</taxon>
        <taxon>Diptera</taxon>
        <taxon>Nematocera</taxon>
        <taxon>Culicoidea</taxon>
        <taxon>Culicidae</taxon>
        <taxon>Anophelinae</taxon>
        <taxon>Anopheles</taxon>
    </lineage>
</organism>
<dbReference type="SMART" id="SM00563">
    <property type="entry name" value="PlsC"/>
    <property type="match status" value="1"/>
</dbReference>
<dbReference type="PANTHER" id="PTHR21646">
    <property type="entry name" value="UBIQUITIN CARBOXYL-TERMINAL HYDROLASE"/>
    <property type="match status" value="1"/>
</dbReference>
<feature type="compositionally biased region" description="Low complexity" evidence="11">
    <location>
        <begin position="76"/>
        <end position="92"/>
    </location>
</feature>
<evidence type="ECO:0000313" key="15">
    <source>
        <dbReference type="Proteomes" id="UP000075881"/>
    </source>
</evidence>
<dbReference type="STRING" id="43041.A0A182JW52"/>